<gene>
    <name evidence="4" type="primary">truA</name>
    <name evidence="9" type="ORF">DP106_05815</name>
</gene>
<feature type="active site" description="Nucleophile" evidence="4 5">
    <location>
        <position position="56"/>
    </location>
</feature>
<dbReference type="InterPro" id="IPR001406">
    <property type="entry name" value="PsdUridine_synth_TruA"/>
</dbReference>
<dbReference type="OrthoDB" id="25720at2157"/>
<dbReference type="AlphaFoldDB" id="A0A3A6QCD5"/>
<sequence length="285" mass="30822">MRAFRLAYDGRPFYGFQRQPSVPTVEGALFDALRELSILSPEADKPTGYAAAGRTDAGVSAVAQTVAFECPDWLSPRALNSELPATIRAWASADVADDFHATHDPTRREYVYQLYAPQEVGDDGRTLDGRPTIDDDRVADAVDALTGFHDFHNLTPDDTGTERDLTATLDRDGDMLVFTIAAGGFPRHFVRRFIAVVQAVGSGNKPVSWIDSLLGETPVDPRPQTASPEPLVLSAVEYPGIDFERDPHATASGAAAFGERAVDAFVGHRVTTRLAAHLDGAEDNL</sequence>
<dbReference type="PIRSF" id="PIRSF001430">
    <property type="entry name" value="tRNA_psdUrid_synth"/>
    <property type="match status" value="1"/>
</dbReference>
<dbReference type="InterPro" id="IPR020094">
    <property type="entry name" value="TruA/RsuA/RluB/E/F_N"/>
</dbReference>
<comment type="caution">
    <text evidence="4">Lacks conserved residue(s) required for the propagation of feature annotation.</text>
</comment>
<dbReference type="InterPro" id="IPR020095">
    <property type="entry name" value="PsdUridine_synth_TruA_C"/>
</dbReference>
<evidence type="ECO:0000256" key="6">
    <source>
        <dbReference type="PIRSR" id="PIRSR001430-2"/>
    </source>
</evidence>
<dbReference type="PANTHER" id="PTHR11142:SF0">
    <property type="entry name" value="TRNA PSEUDOURIDINE SYNTHASE-LIKE 1"/>
    <property type="match status" value="1"/>
</dbReference>
<comment type="function">
    <text evidence="4">Formation of pseudouridine at positions 38, 39 and 40 in the anticodon stem and loop of transfer RNAs.</text>
</comment>
<dbReference type="Proteomes" id="UP000281564">
    <property type="component" value="Unassembled WGS sequence"/>
</dbReference>
<evidence type="ECO:0000256" key="2">
    <source>
        <dbReference type="ARBA" id="ARBA00022694"/>
    </source>
</evidence>
<keyword evidence="3 4" id="KW-0413">Isomerase</keyword>
<dbReference type="PANTHER" id="PTHR11142">
    <property type="entry name" value="PSEUDOURIDYLATE SYNTHASE"/>
    <property type="match status" value="1"/>
</dbReference>
<dbReference type="NCBIfam" id="NF000622">
    <property type="entry name" value="PRK00021.3-3"/>
    <property type="match status" value="1"/>
</dbReference>
<evidence type="ECO:0000256" key="4">
    <source>
        <dbReference type="HAMAP-Rule" id="MF_00171"/>
    </source>
</evidence>
<dbReference type="Gene3D" id="3.30.70.580">
    <property type="entry name" value="Pseudouridine synthase I, catalytic domain, N-terminal subdomain"/>
    <property type="match status" value="1"/>
</dbReference>
<name>A0A3A6QCD5_9EURY</name>
<dbReference type="GO" id="GO:0003723">
    <property type="term" value="F:RNA binding"/>
    <property type="evidence" value="ECO:0007669"/>
    <property type="project" value="InterPro"/>
</dbReference>
<proteinExistence type="inferred from homology"/>
<dbReference type="EMBL" id="QMDW01000006">
    <property type="protein sequence ID" value="RJX50411.1"/>
    <property type="molecule type" value="Genomic_DNA"/>
</dbReference>
<dbReference type="EC" id="5.4.99.12" evidence="4"/>
<feature type="binding site" evidence="4 6">
    <location>
        <position position="110"/>
    </location>
    <ligand>
        <name>substrate</name>
    </ligand>
</feature>
<dbReference type="GO" id="GO:0031119">
    <property type="term" value="P:tRNA pseudouridine synthesis"/>
    <property type="evidence" value="ECO:0007669"/>
    <property type="project" value="UniProtKB-UniRule"/>
</dbReference>
<evidence type="ECO:0000313" key="9">
    <source>
        <dbReference type="EMBL" id="RJX50411.1"/>
    </source>
</evidence>
<accession>A0A3A6QCD5</accession>
<evidence type="ECO:0000256" key="1">
    <source>
        <dbReference type="ARBA" id="ARBA00009375"/>
    </source>
</evidence>
<evidence type="ECO:0000313" key="10">
    <source>
        <dbReference type="Proteomes" id="UP000281564"/>
    </source>
</evidence>
<dbReference type="RefSeq" id="WP_120084008.1">
    <property type="nucleotide sequence ID" value="NZ_QMDW01000006.1"/>
</dbReference>
<dbReference type="Pfam" id="PF01416">
    <property type="entry name" value="PseudoU_synth_1"/>
    <property type="match status" value="1"/>
</dbReference>
<evidence type="ECO:0000259" key="8">
    <source>
        <dbReference type="Pfam" id="PF01416"/>
    </source>
</evidence>
<evidence type="ECO:0000256" key="3">
    <source>
        <dbReference type="ARBA" id="ARBA00023235"/>
    </source>
</evidence>
<keyword evidence="10" id="KW-1185">Reference proteome</keyword>
<evidence type="ECO:0000256" key="5">
    <source>
        <dbReference type="PIRSR" id="PIRSR001430-1"/>
    </source>
</evidence>
<keyword evidence="2 4" id="KW-0819">tRNA processing</keyword>
<feature type="domain" description="Pseudouridine synthase I TruA alpha/beta" evidence="8">
    <location>
        <begin position="141"/>
        <end position="239"/>
    </location>
</feature>
<comment type="caution">
    <text evidence="9">The sequence shown here is derived from an EMBL/GenBank/DDBJ whole genome shotgun (WGS) entry which is preliminary data.</text>
</comment>
<dbReference type="InterPro" id="IPR020103">
    <property type="entry name" value="PsdUridine_synth_cat_dom_sf"/>
</dbReference>
<dbReference type="Gene3D" id="3.30.70.660">
    <property type="entry name" value="Pseudouridine synthase I, catalytic domain, C-terminal subdomain"/>
    <property type="match status" value="1"/>
</dbReference>
<reference evidence="9 10" key="1">
    <citation type="submission" date="2018-06" db="EMBL/GenBank/DDBJ databases">
        <title>Halonotius sp. F13-13 a new haloarchaeeon isolated from a solar saltern from Isla Cristina, Huelva, Spain.</title>
        <authorList>
            <person name="Duran-Viseras A."/>
            <person name="Sanchez-Porro C."/>
            <person name="Ventosa A."/>
        </authorList>
    </citation>
    <scope>NUCLEOTIDE SEQUENCE [LARGE SCALE GENOMIC DNA]</scope>
    <source>
        <strain evidence="9 10">CECT 7525</strain>
    </source>
</reference>
<organism evidence="9 10">
    <name type="scientific">Halonotius pteroides</name>
    <dbReference type="NCBI Taxonomy" id="268735"/>
    <lineage>
        <taxon>Archaea</taxon>
        <taxon>Methanobacteriati</taxon>
        <taxon>Methanobacteriota</taxon>
        <taxon>Stenosarchaea group</taxon>
        <taxon>Halobacteria</taxon>
        <taxon>Halobacteriales</taxon>
        <taxon>Haloferacaceae</taxon>
        <taxon>Halonotius</taxon>
    </lineage>
</organism>
<dbReference type="InterPro" id="IPR020097">
    <property type="entry name" value="PsdUridine_synth_TruA_a/b_dom"/>
</dbReference>
<dbReference type="SUPFAM" id="SSF55120">
    <property type="entry name" value="Pseudouridine synthase"/>
    <property type="match status" value="1"/>
</dbReference>
<protein>
    <recommendedName>
        <fullName evidence="4">tRNA pseudouridine synthase A</fullName>
        <ecNumber evidence="4">5.4.99.12</ecNumber>
    </recommendedName>
    <alternativeName>
        <fullName evidence="4">tRNA pseudouridine(38-40) synthase</fullName>
    </alternativeName>
    <alternativeName>
        <fullName evidence="4">tRNA pseudouridylate synthase I</fullName>
    </alternativeName>
    <alternativeName>
        <fullName evidence="4">tRNA-uridine isomerase I</fullName>
    </alternativeName>
</protein>
<dbReference type="HAMAP" id="MF_00171">
    <property type="entry name" value="TruA"/>
    <property type="match status" value="1"/>
</dbReference>
<evidence type="ECO:0000256" key="7">
    <source>
        <dbReference type="RuleBase" id="RU003792"/>
    </source>
</evidence>
<comment type="similarity">
    <text evidence="1 4 7">Belongs to the tRNA pseudouridine synthase TruA family.</text>
</comment>
<dbReference type="GO" id="GO:0160147">
    <property type="term" value="F:tRNA pseudouridine(38-40) synthase activity"/>
    <property type="evidence" value="ECO:0007669"/>
    <property type="project" value="UniProtKB-EC"/>
</dbReference>
<comment type="catalytic activity">
    <reaction evidence="4 7">
        <text>uridine(38/39/40) in tRNA = pseudouridine(38/39/40) in tRNA</text>
        <dbReference type="Rhea" id="RHEA:22376"/>
        <dbReference type="Rhea" id="RHEA-COMP:10085"/>
        <dbReference type="Rhea" id="RHEA-COMP:10087"/>
        <dbReference type="ChEBI" id="CHEBI:65314"/>
        <dbReference type="ChEBI" id="CHEBI:65315"/>
        <dbReference type="EC" id="5.4.99.12"/>
    </reaction>
</comment>